<keyword evidence="6" id="KW-1185">Reference proteome</keyword>
<dbReference type="EMBL" id="JBHSOC010000044">
    <property type="protein sequence ID" value="MFC5644312.1"/>
    <property type="molecule type" value="Genomic_DNA"/>
</dbReference>
<comment type="caution">
    <text evidence="5">The sequence shown here is derived from an EMBL/GenBank/DDBJ whole genome shotgun (WGS) entry which is preliminary data.</text>
</comment>
<organism evidence="5 6">
    <name type="scientific">Kitasatospora cinereorecta</name>
    <dbReference type="NCBI Taxonomy" id="285560"/>
    <lineage>
        <taxon>Bacteria</taxon>
        <taxon>Bacillati</taxon>
        <taxon>Actinomycetota</taxon>
        <taxon>Actinomycetes</taxon>
        <taxon>Kitasatosporales</taxon>
        <taxon>Streptomycetaceae</taxon>
        <taxon>Kitasatospora</taxon>
    </lineage>
</organism>
<feature type="compositionally biased region" description="Low complexity" evidence="2">
    <location>
        <begin position="52"/>
        <end position="68"/>
    </location>
</feature>
<name>A0ABW0VHK0_9ACTN</name>
<sequence>MAIATTRRTTTRRTTARRSAAVLLGASLVVLGVTACDPSGSSVSTDAKQTSSAAASGDAKPAPAGAAKVGDTIGLKGTEKTNTADVTLVKVVDNAEGEDEFTKPADGKRFVAVQFQIKATGAKAYSDAPQNSAKLIDAQGQAYGSTVADTKAGPGFQVPANIAPGESALGFITFEVPKDAKLDKAQFGLDSGFAQQTGQWKLG</sequence>
<dbReference type="Proteomes" id="UP001596066">
    <property type="component" value="Unassembled WGS sequence"/>
</dbReference>
<dbReference type="Gene3D" id="2.60.40.1240">
    <property type="match status" value="1"/>
</dbReference>
<evidence type="ECO:0000313" key="6">
    <source>
        <dbReference type="Proteomes" id="UP001596066"/>
    </source>
</evidence>
<evidence type="ECO:0000256" key="3">
    <source>
        <dbReference type="SAM" id="SignalP"/>
    </source>
</evidence>
<dbReference type="RefSeq" id="WP_346147028.1">
    <property type="nucleotide sequence ID" value="NZ_BAAAUA010000031.1"/>
</dbReference>
<feature type="region of interest" description="Disordered" evidence="2">
    <location>
        <begin position="38"/>
        <end position="69"/>
    </location>
</feature>
<evidence type="ECO:0000313" key="5">
    <source>
        <dbReference type="EMBL" id="MFC5644312.1"/>
    </source>
</evidence>
<reference evidence="6" key="1">
    <citation type="journal article" date="2019" name="Int. J. Syst. Evol. Microbiol.">
        <title>The Global Catalogue of Microorganisms (GCM) 10K type strain sequencing project: providing services to taxonomists for standard genome sequencing and annotation.</title>
        <authorList>
            <consortium name="The Broad Institute Genomics Platform"/>
            <consortium name="The Broad Institute Genome Sequencing Center for Infectious Disease"/>
            <person name="Wu L."/>
            <person name="Ma J."/>
        </authorList>
    </citation>
    <scope>NUCLEOTIDE SEQUENCE [LARGE SCALE GENOMIC DNA]</scope>
    <source>
        <strain evidence="6">CGMCC 4.1622</strain>
    </source>
</reference>
<feature type="chain" id="PRO_5045299093" evidence="3">
    <location>
        <begin position="36"/>
        <end position="203"/>
    </location>
</feature>
<feature type="domain" description="DUF4352" evidence="4">
    <location>
        <begin position="80"/>
        <end position="184"/>
    </location>
</feature>
<feature type="compositionally biased region" description="Polar residues" evidence="2">
    <location>
        <begin position="39"/>
        <end position="51"/>
    </location>
</feature>
<protein>
    <submittedName>
        <fullName evidence="5">DUF4352 domain-containing protein</fullName>
    </submittedName>
</protein>
<dbReference type="InterPro" id="IPR029050">
    <property type="entry name" value="Immunoprotect_excell_Ig-like"/>
</dbReference>
<evidence type="ECO:0000256" key="1">
    <source>
        <dbReference type="ARBA" id="ARBA00022729"/>
    </source>
</evidence>
<evidence type="ECO:0000256" key="2">
    <source>
        <dbReference type="SAM" id="MobiDB-lite"/>
    </source>
</evidence>
<keyword evidence="1 3" id="KW-0732">Signal</keyword>
<feature type="signal peptide" evidence="3">
    <location>
        <begin position="1"/>
        <end position="35"/>
    </location>
</feature>
<gene>
    <name evidence="5" type="ORF">ACFPZF_23500</name>
</gene>
<accession>A0ABW0VHK0</accession>
<proteinExistence type="predicted"/>
<evidence type="ECO:0000259" key="4">
    <source>
        <dbReference type="Pfam" id="PF11611"/>
    </source>
</evidence>
<dbReference type="Pfam" id="PF11611">
    <property type="entry name" value="DUF4352"/>
    <property type="match status" value="1"/>
</dbReference>
<dbReference type="InterPro" id="IPR029051">
    <property type="entry name" value="DUF4352"/>
</dbReference>